<protein>
    <recommendedName>
        <fullName evidence="3">Lipoprotein</fullName>
    </recommendedName>
</protein>
<dbReference type="Proteomes" id="UP001223579">
    <property type="component" value="Segment"/>
</dbReference>
<proteinExistence type="predicted"/>
<gene>
    <name evidence="1" type="ORF">A73_56</name>
</gene>
<dbReference type="EMBL" id="OP778609">
    <property type="protein sequence ID" value="WBF77634.1"/>
    <property type="molecule type" value="Genomic_DNA"/>
</dbReference>
<evidence type="ECO:0000313" key="1">
    <source>
        <dbReference type="EMBL" id="WBF77634.1"/>
    </source>
</evidence>
<organism evidence="1 2">
    <name type="scientific">Escherichia phage A73</name>
    <dbReference type="NCBI Taxonomy" id="3003819"/>
    <lineage>
        <taxon>Viruses</taxon>
        <taxon>Duplodnaviria</taxon>
        <taxon>Heunggongvirae</taxon>
        <taxon>Uroviricota</taxon>
        <taxon>Caudoviricetes</taxon>
        <taxon>Vequintavirinae</taxon>
        <taxon>Septuagintavirus</taxon>
        <taxon>Septuagintavirus A73</taxon>
    </lineage>
</organism>
<reference evidence="1 2" key="1">
    <citation type="submission" date="2022-11" db="EMBL/GenBank/DDBJ databases">
        <authorList>
            <person name="Cortes-Martin A."/>
            <person name="Buttimer C.T.H."/>
            <person name="Hill C."/>
        </authorList>
    </citation>
    <scope>NUCLEOTIDE SEQUENCE [LARGE SCALE GENOMIC DNA]</scope>
</reference>
<evidence type="ECO:0008006" key="3">
    <source>
        <dbReference type="Google" id="ProtNLM"/>
    </source>
</evidence>
<keyword evidence="2" id="KW-1185">Reference proteome</keyword>
<dbReference type="Pfam" id="PF16225">
    <property type="entry name" value="DUF4884"/>
    <property type="match status" value="1"/>
</dbReference>
<dbReference type="InterPro" id="IPR032618">
    <property type="entry name" value="DUF4884"/>
</dbReference>
<accession>A0AAF0AMR6</accession>
<name>A0AAF0AMR6_9CAUD</name>
<evidence type="ECO:0000313" key="2">
    <source>
        <dbReference type="Proteomes" id="UP001223579"/>
    </source>
</evidence>
<sequence>MKKIIAAIFMVCFISGCDQKGVVDKTTNYILPQEMKEAGCKIYRLKANPGDMSLNVVYCPHADTHIKTSNGKTKKSTSVITGDVDYGY</sequence>